<dbReference type="Gene3D" id="1.20.58.320">
    <property type="entry name" value="TPR-like"/>
    <property type="match status" value="1"/>
</dbReference>
<dbReference type="InterPro" id="IPR010323">
    <property type="entry name" value="DUF924"/>
</dbReference>
<gene>
    <name evidence="1" type="ORF">NCTC10754_03758</name>
</gene>
<reference evidence="1 2" key="1">
    <citation type="submission" date="2019-02" db="EMBL/GenBank/DDBJ databases">
        <authorList>
            <consortium name="Pathogen Informatics"/>
        </authorList>
    </citation>
    <scope>NUCLEOTIDE SEQUENCE [LARGE SCALE GENOMIC DNA]</scope>
    <source>
        <strain evidence="1 2">3012STDY7103891</strain>
    </source>
</reference>
<dbReference type="EMBL" id="CAACYJ010000040">
    <property type="protein sequence ID" value="VFB21117.1"/>
    <property type="molecule type" value="Genomic_DNA"/>
</dbReference>
<sequence length="186" mass="21240">MAATGKDQQITPQAVIEFWKQAGPRHWFAKDEAFDTLFRDTFYSAHFLAASRKLEHWLAQPEGALALLLLLDQYPRNAFRGTAHMFATDSLARFYAREMINGGMDKAFEADLRVFCYLPFEHSEDSADQQLSLQLHHSLGPQASVWAEEHAVIIQRFGRFPHRNHVLGRDTTVEERTFLDEGGFAG</sequence>
<dbReference type="Pfam" id="PF06041">
    <property type="entry name" value="DUF924"/>
    <property type="match status" value="1"/>
</dbReference>
<dbReference type="SUPFAM" id="SSF48452">
    <property type="entry name" value="TPR-like"/>
    <property type="match status" value="1"/>
</dbReference>
<evidence type="ECO:0000313" key="2">
    <source>
        <dbReference type="Proteomes" id="UP000330809"/>
    </source>
</evidence>
<organism evidence="1 2">
    <name type="scientific">Pseudomonas fragi</name>
    <dbReference type="NCBI Taxonomy" id="296"/>
    <lineage>
        <taxon>Bacteria</taxon>
        <taxon>Pseudomonadati</taxon>
        <taxon>Pseudomonadota</taxon>
        <taxon>Gammaproteobacteria</taxon>
        <taxon>Pseudomonadales</taxon>
        <taxon>Pseudomonadaceae</taxon>
        <taxon>Pseudomonas</taxon>
    </lineage>
</organism>
<dbReference type="Proteomes" id="UP000330809">
    <property type="component" value="Unassembled WGS sequence"/>
</dbReference>
<dbReference type="RefSeq" id="WP_095024018.1">
    <property type="nucleotide sequence ID" value="NZ_CAACYJ010000040.1"/>
</dbReference>
<dbReference type="Gene3D" id="1.25.40.10">
    <property type="entry name" value="Tetratricopeptide repeat domain"/>
    <property type="match status" value="1"/>
</dbReference>
<evidence type="ECO:0000313" key="1">
    <source>
        <dbReference type="EMBL" id="VFB21117.1"/>
    </source>
</evidence>
<dbReference type="InterPro" id="IPR011990">
    <property type="entry name" value="TPR-like_helical_dom_sf"/>
</dbReference>
<proteinExistence type="predicted"/>
<accession>A0A266NMI1</accession>
<protein>
    <submittedName>
        <fullName evidence="1">Uncharacterized protein conserved in bacteria</fullName>
    </submittedName>
</protein>
<name>A0A266NMI1_PSEFR</name>
<dbReference type="AlphaFoldDB" id="A0A266NMI1"/>